<dbReference type="AlphaFoldDB" id="A0A432LKZ2"/>
<name>A0A432LKZ2_9BACT</name>
<organism evidence="2 3">
    <name type="scientific">Prevotella koreensis</name>
    <dbReference type="NCBI Taxonomy" id="2490854"/>
    <lineage>
        <taxon>Bacteria</taxon>
        <taxon>Pseudomonadati</taxon>
        <taxon>Bacteroidota</taxon>
        <taxon>Bacteroidia</taxon>
        <taxon>Bacteroidales</taxon>
        <taxon>Prevotellaceae</taxon>
        <taxon>Prevotella</taxon>
    </lineage>
</organism>
<feature type="chain" id="PRO_5019450344" evidence="1">
    <location>
        <begin position="30"/>
        <end position="450"/>
    </location>
</feature>
<dbReference type="EMBL" id="RYYU01000001">
    <property type="protein sequence ID" value="RUL59504.1"/>
    <property type="molecule type" value="Genomic_DNA"/>
</dbReference>
<accession>A0A432LKZ2</accession>
<protein>
    <submittedName>
        <fullName evidence="2">Uncharacterized protein</fullName>
    </submittedName>
</protein>
<proteinExistence type="predicted"/>
<comment type="caution">
    <text evidence="2">The sequence shown here is derived from an EMBL/GenBank/DDBJ whole genome shotgun (WGS) entry which is preliminary data.</text>
</comment>
<dbReference type="OrthoDB" id="1081200at2"/>
<dbReference type="RefSeq" id="WP_126678663.1">
    <property type="nucleotide sequence ID" value="NZ_RYYU01000001.1"/>
</dbReference>
<evidence type="ECO:0000256" key="1">
    <source>
        <dbReference type="SAM" id="SignalP"/>
    </source>
</evidence>
<keyword evidence="3" id="KW-1185">Reference proteome</keyword>
<keyword evidence="1" id="KW-0732">Signal</keyword>
<evidence type="ECO:0000313" key="2">
    <source>
        <dbReference type="EMBL" id="RUL59504.1"/>
    </source>
</evidence>
<sequence length="450" mass="49821">MKQKQLKNMLVAITAMLITMFGMPQTTQAATKYGFHVGGVYVTSDNYTNITGNDIKPYDENTTDNAVWYDPTTNTLYVKNTRIERTGGSKQCIENETNEGLTIMFIGKCYFRSENSKAIRLESSTTLKGDKENPKPEIYAGSNEYEAIYIENNSQVTIENLYIKTESAKNHAILGDAQESLALKNVDITCFGTGDNKSAVANFLELTLENSHISTGSNAKKTYGIRADCYRSIPNIDLPSPKIFIFGTSTITTMHPAIHVNGAVFIEGQKDSKLEATSLYDCAIYLDWTSRKVDGYTHINSGFLNIHCLNFKFKGLSSGIRGNRYEDRERPTLTISLSSGIVKAEEAGSGVITNIENFEICNCKIEEPEGAYFDKDKHALCDANGNVITDKVIFSSTSNFNPTGVETINTYQPAAVSEIYSADGRRQSQMRCGLNIIRMTDGTTKKVIVK</sequence>
<evidence type="ECO:0000313" key="3">
    <source>
        <dbReference type="Proteomes" id="UP000278983"/>
    </source>
</evidence>
<feature type="signal peptide" evidence="1">
    <location>
        <begin position="1"/>
        <end position="29"/>
    </location>
</feature>
<reference evidence="2 3" key="1">
    <citation type="submission" date="2018-12" db="EMBL/GenBank/DDBJ databases">
        <title>Genome sequencing of Prevotella sp. KCOM 3155 (= JS262).</title>
        <authorList>
            <person name="Kook J.-K."/>
            <person name="Park S.-N."/>
            <person name="Lim Y.K."/>
        </authorList>
    </citation>
    <scope>NUCLEOTIDE SEQUENCE [LARGE SCALE GENOMIC DNA]</scope>
    <source>
        <strain evidence="2 3">KCOM 3155</strain>
    </source>
</reference>
<dbReference type="Proteomes" id="UP000278983">
    <property type="component" value="Unassembled WGS sequence"/>
</dbReference>
<gene>
    <name evidence="2" type="ORF">EHV08_06860</name>
</gene>